<keyword evidence="3 5" id="KW-1133">Transmembrane helix</keyword>
<dbReference type="PIRSF" id="PIRSF006060">
    <property type="entry name" value="AA_transporter"/>
    <property type="match status" value="1"/>
</dbReference>
<dbReference type="Gene3D" id="1.20.1740.10">
    <property type="entry name" value="Amino acid/polyamine transporter I"/>
    <property type="match status" value="1"/>
</dbReference>
<dbReference type="GO" id="GO:0022857">
    <property type="term" value="F:transmembrane transporter activity"/>
    <property type="evidence" value="ECO:0007669"/>
    <property type="project" value="InterPro"/>
</dbReference>
<dbReference type="AlphaFoldDB" id="D8MX70"/>
<feature type="transmembrane region" description="Helical" evidence="5">
    <location>
        <begin position="45"/>
        <end position="64"/>
    </location>
</feature>
<feature type="transmembrane region" description="Helical" evidence="5">
    <location>
        <begin position="124"/>
        <end position="147"/>
    </location>
</feature>
<keyword evidence="7" id="KW-1185">Reference proteome</keyword>
<keyword evidence="4 5" id="KW-0472">Membrane</keyword>
<keyword evidence="2 5" id="KW-0812">Transmembrane</keyword>
<feature type="transmembrane region" description="Helical" evidence="5">
    <location>
        <begin position="159"/>
        <end position="180"/>
    </location>
</feature>
<dbReference type="PANTHER" id="PTHR47547:SF1">
    <property type="entry name" value="ASPARTATE-PROTON SYMPORTER"/>
    <property type="match status" value="1"/>
</dbReference>
<feature type="transmembrane region" description="Helical" evidence="5">
    <location>
        <begin position="488"/>
        <end position="509"/>
    </location>
</feature>
<protein>
    <submittedName>
        <fullName evidence="6">Amino acid permease</fullName>
    </submittedName>
</protein>
<dbReference type="RefSeq" id="WP_013203910.1">
    <property type="nucleotide sequence ID" value="NC_014306.1"/>
</dbReference>
<accession>D8MX70</accession>
<reference evidence="6 7" key="1">
    <citation type="journal article" date="2010" name="BMC Genomics">
        <title>Genome comparison of the epiphytic bacteria Erwinia billingiae and E. tasmaniensis with the pear pathogen E. pyrifoliae.</title>
        <authorList>
            <person name="Kube M."/>
            <person name="Migdoll A.M."/>
            <person name="Gehring I."/>
            <person name="Heitmann K."/>
            <person name="Mayer Y."/>
            <person name="Kuhl H."/>
            <person name="Knaust F."/>
            <person name="Geider K."/>
            <person name="Reinhardt R."/>
        </authorList>
    </citation>
    <scope>NUCLEOTIDE SEQUENCE [LARGE SCALE GENOMIC DNA]</scope>
    <source>
        <strain evidence="6 7">Eb661</strain>
    </source>
</reference>
<evidence type="ECO:0000313" key="6">
    <source>
        <dbReference type="EMBL" id="CAX61427.1"/>
    </source>
</evidence>
<evidence type="ECO:0000256" key="3">
    <source>
        <dbReference type="ARBA" id="ARBA00022989"/>
    </source>
</evidence>
<organism evidence="7">
    <name type="scientific">Erwinia billingiae (strain Eb661)</name>
    <dbReference type="NCBI Taxonomy" id="634500"/>
    <lineage>
        <taxon>Bacteria</taxon>
        <taxon>Pseudomonadati</taxon>
        <taxon>Pseudomonadota</taxon>
        <taxon>Gammaproteobacteria</taxon>
        <taxon>Enterobacterales</taxon>
        <taxon>Erwiniaceae</taxon>
        <taxon>Erwinia</taxon>
    </lineage>
</organism>
<dbReference type="GO" id="GO:0016020">
    <property type="term" value="C:membrane"/>
    <property type="evidence" value="ECO:0007669"/>
    <property type="project" value="UniProtKB-SubCell"/>
</dbReference>
<comment type="subcellular location">
    <subcellularLocation>
        <location evidence="1">Membrane</location>
        <topology evidence="1">Multi-pass membrane protein</topology>
    </subcellularLocation>
</comment>
<dbReference type="PANTHER" id="PTHR47547">
    <property type="match status" value="1"/>
</dbReference>
<feature type="transmembrane region" description="Helical" evidence="5">
    <location>
        <begin position="338"/>
        <end position="355"/>
    </location>
</feature>
<dbReference type="HOGENOM" id="CLU_007946_16_0_6"/>
<feature type="transmembrane region" description="Helical" evidence="5">
    <location>
        <begin position="232"/>
        <end position="252"/>
    </location>
</feature>
<dbReference type="eggNOG" id="COG0531">
    <property type="taxonomic scope" value="Bacteria"/>
</dbReference>
<evidence type="ECO:0000256" key="5">
    <source>
        <dbReference type="SAM" id="Phobius"/>
    </source>
</evidence>
<proteinExistence type="predicted"/>
<feature type="transmembrane region" description="Helical" evidence="5">
    <location>
        <begin position="400"/>
        <end position="422"/>
    </location>
</feature>
<feature type="transmembrane region" description="Helical" evidence="5">
    <location>
        <begin position="456"/>
        <end position="482"/>
    </location>
</feature>
<feature type="transmembrane region" description="Helical" evidence="5">
    <location>
        <begin position="288"/>
        <end position="317"/>
    </location>
</feature>
<dbReference type="Proteomes" id="UP000008793">
    <property type="component" value="Chromosome"/>
</dbReference>
<feature type="transmembrane region" description="Helical" evidence="5">
    <location>
        <begin position="12"/>
        <end position="33"/>
    </location>
</feature>
<name>D8MX70_ERWBE</name>
<evidence type="ECO:0000256" key="2">
    <source>
        <dbReference type="ARBA" id="ARBA00022692"/>
    </source>
</evidence>
<dbReference type="Pfam" id="PF13520">
    <property type="entry name" value="AA_permease_2"/>
    <property type="match status" value="1"/>
</dbReference>
<dbReference type="KEGG" id="ebi:EbC_38960"/>
<sequence>MAKAAFKQKLGLVDLSLLGIGSMIGSGWLYAALTSSGYAGAQTGWAWILGAIIVLMIGLVFAELSAAIPRAGGFVRYPNFSHGNVVGFVIGVSSLLAYTSTAGVEVEAVRQYAQYWWPAVSNSAGGPTALGFAVQILLLVGFFLLNYWSVSFFGRVNTIVTTFKFIVPLLTIGTLFMYYHGANLDVPPPPPGGAHGIFTSLTGAGIVFAYLGFRQAVDFASEAKNPQRNVPLSIIIAIAVSFVIYIALQYAFMGAVPSEALSAHGWDGLKQVFQSPYADLARSLGITWLINLILVDAVISPAGTGNIYLAGASRVLFAWARNGHLFKIFGEVDAKSGVPRGALWLSLILSIAWTLPSEFQVWGGLIGAVTSATVFTYMPGPITLGAFRRHLPDMPRPFRLPVAAILSPLAFVASTLLIYWSGWSVNEILIPILVLAWVGYALFGKKSDTSGRDLKCAWWLLVYYLLVLILSYLGTFGGINAIASPTDMILVTIASLFCYYWGVAASLSVPEITDDEEISTDADEKPSGKYAHN</sequence>
<dbReference type="InterPro" id="IPR052962">
    <property type="entry name" value="AA_Transporter_AGT"/>
</dbReference>
<feature type="transmembrane region" description="Helical" evidence="5">
    <location>
        <begin position="361"/>
        <end position="379"/>
    </location>
</feature>
<gene>
    <name evidence="6" type="ordered locus">EbC_38960</name>
</gene>
<feature type="transmembrane region" description="Helical" evidence="5">
    <location>
        <begin position="428"/>
        <end position="444"/>
    </location>
</feature>
<dbReference type="InterPro" id="IPR002293">
    <property type="entry name" value="AA/rel_permease1"/>
</dbReference>
<evidence type="ECO:0000256" key="4">
    <source>
        <dbReference type="ARBA" id="ARBA00023136"/>
    </source>
</evidence>
<feature type="transmembrane region" description="Helical" evidence="5">
    <location>
        <begin position="85"/>
        <end position="104"/>
    </location>
</feature>
<feature type="transmembrane region" description="Helical" evidence="5">
    <location>
        <begin position="192"/>
        <end position="211"/>
    </location>
</feature>
<evidence type="ECO:0000256" key="1">
    <source>
        <dbReference type="ARBA" id="ARBA00004141"/>
    </source>
</evidence>
<evidence type="ECO:0000313" key="7">
    <source>
        <dbReference type="Proteomes" id="UP000008793"/>
    </source>
</evidence>
<dbReference type="GeneID" id="90513841"/>
<dbReference type="EMBL" id="FP236843">
    <property type="protein sequence ID" value="CAX61427.1"/>
    <property type="molecule type" value="Genomic_DNA"/>
</dbReference>
<dbReference type="STRING" id="634500.EbC_38960"/>